<dbReference type="EMBL" id="SJOA01000026">
    <property type="protein sequence ID" value="TCB55589.1"/>
    <property type="molecule type" value="Genomic_DNA"/>
</dbReference>
<feature type="region of interest" description="Disordered" evidence="1">
    <location>
        <begin position="1"/>
        <end position="21"/>
    </location>
</feature>
<name>A0A4R0EGU2_9GAMM</name>
<accession>A0A4R0EGU2</accession>
<feature type="compositionally biased region" description="Polar residues" evidence="1">
    <location>
        <begin position="67"/>
        <end position="82"/>
    </location>
</feature>
<feature type="compositionally biased region" description="Basic and acidic residues" evidence="1">
    <location>
        <begin position="33"/>
        <end position="66"/>
    </location>
</feature>
<proteinExistence type="predicted"/>
<evidence type="ECO:0000313" key="3">
    <source>
        <dbReference type="Proteomes" id="UP000291380"/>
    </source>
</evidence>
<protein>
    <submittedName>
        <fullName evidence="2">Uncharacterized protein</fullName>
    </submittedName>
</protein>
<sequence length="161" mass="18617">MANVIRKRDEKPTEVVEAKETLTAEQRAELLKTEAEKDTEVKTSSKQKLIKDRIRAEAKKGKKSEVQPKSQPKNGKSITTYYENELSERDRKPQFIGTAINVPFLVEEFLLINEAFETENLEDCTTLTAYIREVLLERAKAKLDNETYEKIKNHKLNMVTE</sequence>
<dbReference type="RefSeq" id="WP_131272034.1">
    <property type="nucleotide sequence ID" value="NZ_SJOA01000026.1"/>
</dbReference>
<reference evidence="2 3" key="1">
    <citation type="submission" date="2019-02" db="EMBL/GenBank/DDBJ databases">
        <title>High diversity of culturable Acinetobacter species in natural soil and water ecosystems.</title>
        <authorList>
            <person name="Radolfova-Krizova L."/>
            <person name="Nemec A."/>
        </authorList>
    </citation>
    <scope>NUCLEOTIDE SEQUENCE [LARGE SCALE GENOMIC DNA]</scope>
    <source>
        <strain evidence="2 3">ANC 4281</strain>
    </source>
</reference>
<evidence type="ECO:0000256" key="1">
    <source>
        <dbReference type="SAM" id="MobiDB-lite"/>
    </source>
</evidence>
<dbReference type="Proteomes" id="UP000291380">
    <property type="component" value="Unassembled WGS sequence"/>
</dbReference>
<comment type="caution">
    <text evidence="2">The sequence shown here is derived from an EMBL/GenBank/DDBJ whole genome shotgun (WGS) entry which is preliminary data.</text>
</comment>
<feature type="region of interest" description="Disordered" evidence="1">
    <location>
        <begin position="33"/>
        <end position="84"/>
    </location>
</feature>
<organism evidence="2 3">
    <name type="scientific">Acinetobacter terrae</name>
    <dbReference type="NCBI Taxonomy" id="2731247"/>
    <lineage>
        <taxon>Bacteria</taxon>
        <taxon>Pseudomonadati</taxon>
        <taxon>Pseudomonadota</taxon>
        <taxon>Gammaproteobacteria</taxon>
        <taxon>Moraxellales</taxon>
        <taxon>Moraxellaceae</taxon>
        <taxon>Acinetobacter</taxon>
        <taxon>Acinetobacter Taxon 24</taxon>
    </lineage>
</organism>
<evidence type="ECO:0000313" key="2">
    <source>
        <dbReference type="EMBL" id="TCB55589.1"/>
    </source>
</evidence>
<dbReference type="AlphaFoldDB" id="A0A4R0EGU2"/>
<gene>
    <name evidence="2" type="ORF">E0H85_15020</name>
</gene>